<protein>
    <submittedName>
        <fullName evidence="2">Glycosyl transferase 2 family protein</fullName>
    </submittedName>
</protein>
<keyword evidence="2" id="KW-0808">Transferase</keyword>
<dbReference type="PANTHER" id="PTHR43179">
    <property type="entry name" value="RHAMNOSYLTRANSFERASE WBBL"/>
    <property type="match status" value="1"/>
</dbReference>
<name>A0A127PLP1_9BURK</name>
<sequence length="263" mass="30273">MMTPRFSISIVSHGHGKYIERLIEDLIRLNRSDIEVILTLNLPESFSFDFPALPFDLRVIKNNRIKGFARNHNSAFALSRGENFVILNPDIKLCSDPFDVMLTTLNENPGSICAPLIVNKQNKVEDSARNFPSPILLVKRLLSRIFHFSLPLEELAVRGDVIVPDWVAGMFMVVPREIYSRLQGLSERYHMYFEDVDLCARARLAGYQVLVNQRVSVVHEAQRDSHRKLRYLSWHIQSAVKFFTSSAYLKISANRLRANMLKK</sequence>
<evidence type="ECO:0000259" key="1">
    <source>
        <dbReference type="Pfam" id="PF00535"/>
    </source>
</evidence>
<dbReference type="Gene3D" id="3.90.550.10">
    <property type="entry name" value="Spore Coat Polysaccharide Biosynthesis Protein SpsA, Chain A"/>
    <property type="match status" value="1"/>
</dbReference>
<dbReference type="SUPFAM" id="SSF53448">
    <property type="entry name" value="Nucleotide-diphospho-sugar transferases"/>
    <property type="match status" value="1"/>
</dbReference>
<dbReference type="InterPro" id="IPR029044">
    <property type="entry name" value="Nucleotide-diphossugar_trans"/>
</dbReference>
<dbReference type="RefSeq" id="WP_061532339.1">
    <property type="nucleotide sequence ID" value="NZ_CP013233.1"/>
</dbReference>
<dbReference type="Pfam" id="PF00535">
    <property type="entry name" value="Glycos_transf_2"/>
    <property type="match status" value="1"/>
</dbReference>
<dbReference type="GO" id="GO:0016740">
    <property type="term" value="F:transferase activity"/>
    <property type="evidence" value="ECO:0007669"/>
    <property type="project" value="UniProtKB-KW"/>
</dbReference>
<dbReference type="PATRIC" id="fig|279058.17.peg.861"/>
<dbReference type="Proteomes" id="UP000071778">
    <property type="component" value="Chromosome"/>
</dbReference>
<dbReference type="PANTHER" id="PTHR43179:SF7">
    <property type="entry name" value="RHAMNOSYLTRANSFERASE WBBL"/>
    <property type="match status" value="1"/>
</dbReference>
<dbReference type="AlphaFoldDB" id="A0A127PLP1"/>
<gene>
    <name evidence="2" type="ORF">CAter282_0789</name>
</gene>
<keyword evidence="3" id="KW-1185">Reference proteome</keyword>
<dbReference type="EMBL" id="CP013235">
    <property type="protein sequence ID" value="AMP08592.1"/>
    <property type="molecule type" value="Genomic_DNA"/>
</dbReference>
<proteinExistence type="predicted"/>
<reference evidence="2 3" key="1">
    <citation type="submission" date="2015-11" db="EMBL/GenBank/DDBJ databases">
        <title>Exploring the genomic traits of fungus-feeding bacterial genus Collimonas.</title>
        <authorList>
            <person name="Song C."/>
            <person name="Schmidt R."/>
            <person name="de Jager V."/>
            <person name="Krzyzanowska D."/>
            <person name="Jongedijk E."/>
            <person name="Cankar K."/>
            <person name="Beekwilder J."/>
            <person name="van Veen A."/>
            <person name="de Boer W."/>
            <person name="van Veen J.A."/>
            <person name="Garbeva P."/>
        </authorList>
    </citation>
    <scope>NUCLEOTIDE SEQUENCE [LARGE SCALE GENOMIC DNA]</scope>
    <source>
        <strain evidence="2 3">Ter282</strain>
    </source>
</reference>
<dbReference type="OrthoDB" id="9771846at2"/>
<dbReference type="InterPro" id="IPR001173">
    <property type="entry name" value="Glyco_trans_2-like"/>
</dbReference>
<evidence type="ECO:0000313" key="2">
    <source>
        <dbReference type="EMBL" id="AMP08592.1"/>
    </source>
</evidence>
<accession>A0A127PLP1</accession>
<feature type="domain" description="Glycosyltransferase 2-like" evidence="1">
    <location>
        <begin position="7"/>
        <end position="128"/>
    </location>
</feature>
<organism evidence="2 3">
    <name type="scientific">Collimonas arenae</name>
    <dbReference type="NCBI Taxonomy" id="279058"/>
    <lineage>
        <taxon>Bacteria</taxon>
        <taxon>Pseudomonadati</taxon>
        <taxon>Pseudomonadota</taxon>
        <taxon>Betaproteobacteria</taxon>
        <taxon>Burkholderiales</taxon>
        <taxon>Oxalobacteraceae</taxon>
        <taxon>Collimonas</taxon>
    </lineage>
</organism>
<evidence type="ECO:0000313" key="3">
    <source>
        <dbReference type="Proteomes" id="UP000071778"/>
    </source>
</evidence>